<dbReference type="Pfam" id="PF12146">
    <property type="entry name" value="Hydrolase_4"/>
    <property type="match status" value="1"/>
</dbReference>
<name>A0A8J3Z8H7_9ACTN</name>
<dbReference type="InterPro" id="IPR029058">
    <property type="entry name" value="AB_hydrolase_fold"/>
</dbReference>
<dbReference type="AlphaFoldDB" id="A0A8J3Z8H7"/>
<dbReference type="EMBL" id="BOPG01000034">
    <property type="protein sequence ID" value="GIJ58308.1"/>
    <property type="molecule type" value="Genomic_DNA"/>
</dbReference>
<sequence length="294" mass="30749">MGDLHLPPAATSTAPVPAVVTVHGSGPMSGEYARNWEDMGSRLAAVGIAVFGYDKPGCGESGGDWTRLTFADRAAETVAAVTAVAAQPEIDGERIGLLGGSQGGWIAPLAANIDSRIRTIITFSGPGVSVAESEEYQIGAEGAAEGYTSEEIADALALYRRVLSRLRAGDAAAAILTDEIHLVGTRAAELAEVTSVKELEFFAGIADFDPVPALEKLTCPILAIFGSDDVLVPTEASVAAYEAAFARSGHRDHEIVVFPGADHGLRVPDPATGRPRRAPGFFELITARLVRTLR</sequence>
<dbReference type="Gene3D" id="3.40.50.1820">
    <property type="entry name" value="alpha/beta hydrolase"/>
    <property type="match status" value="1"/>
</dbReference>
<dbReference type="GO" id="GO:0052689">
    <property type="term" value="F:carboxylic ester hydrolase activity"/>
    <property type="evidence" value="ECO:0007669"/>
    <property type="project" value="TreeGrafter"/>
</dbReference>
<protein>
    <recommendedName>
        <fullName evidence="1">Serine aminopeptidase S33 domain-containing protein</fullName>
    </recommendedName>
</protein>
<keyword evidence="3" id="KW-1185">Reference proteome</keyword>
<organism evidence="2 3">
    <name type="scientific">Virgisporangium aurantiacum</name>
    <dbReference type="NCBI Taxonomy" id="175570"/>
    <lineage>
        <taxon>Bacteria</taxon>
        <taxon>Bacillati</taxon>
        <taxon>Actinomycetota</taxon>
        <taxon>Actinomycetes</taxon>
        <taxon>Micromonosporales</taxon>
        <taxon>Micromonosporaceae</taxon>
        <taxon>Virgisporangium</taxon>
    </lineage>
</organism>
<proteinExistence type="predicted"/>
<accession>A0A8J3Z8H7</accession>
<dbReference type="PANTHER" id="PTHR43265">
    <property type="entry name" value="ESTERASE ESTD"/>
    <property type="match status" value="1"/>
</dbReference>
<evidence type="ECO:0000259" key="1">
    <source>
        <dbReference type="Pfam" id="PF12146"/>
    </source>
</evidence>
<dbReference type="InterPro" id="IPR053145">
    <property type="entry name" value="AB_hydrolase_Est10"/>
</dbReference>
<dbReference type="InterPro" id="IPR022742">
    <property type="entry name" value="Hydrolase_4"/>
</dbReference>
<reference evidence="2" key="1">
    <citation type="submission" date="2021-01" db="EMBL/GenBank/DDBJ databases">
        <title>Whole genome shotgun sequence of Virgisporangium aurantiacum NBRC 16421.</title>
        <authorList>
            <person name="Komaki H."/>
            <person name="Tamura T."/>
        </authorList>
    </citation>
    <scope>NUCLEOTIDE SEQUENCE</scope>
    <source>
        <strain evidence="2">NBRC 16421</strain>
    </source>
</reference>
<evidence type="ECO:0000313" key="3">
    <source>
        <dbReference type="Proteomes" id="UP000612585"/>
    </source>
</evidence>
<gene>
    <name evidence="2" type="ORF">Vau01_058240</name>
</gene>
<feature type="domain" description="Serine aminopeptidase S33" evidence="1">
    <location>
        <begin position="15"/>
        <end position="265"/>
    </location>
</feature>
<evidence type="ECO:0000313" key="2">
    <source>
        <dbReference type="EMBL" id="GIJ58308.1"/>
    </source>
</evidence>
<dbReference type="PANTHER" id="PTHR43265:SF1">
    <property type="entry name" value="ESTERASE ESTD"/>
    <property type="match status" value="1"/>
</dbReference>
<comment type="caution">
    <text evidence="2">The sequence shown here is derived from an EMBL/GenBank/DDBJ whole genome shotgun (WGS) entry which is preliminary data.</text>
</comment>
<dbReference type="SUPFAM" id="SSF53474">
    <property type="entry name" value="alpha/beta-Hydrolases"/>
    <property type="match status" value="1"/>
</dbReference>
<dbReference type="Proteomes" id="UP000612585">
    <property type="component" value="Unassembled WGS sequence"/>
</dbReference>